<feature type="transmembrane region" description="Helical" evidence="8">
    <location>
        <begin position="12"/>
        <end position="32"/>
    </location>
</feature>
<evidence type="ECO:0000256" key="6">
    <source>
        <dbReference type="ARBA" id="ARBA00022989"/>
    </source>
</evidence>
<evidence type="ECO:0000313" key="11">
    <source>
        <dbReference type="Proteomes" id="UP001524460"/>
    </source>
</evidence>
<feature type="transmembrane region" description="Helical" evidence="8">
    <location>
        <begin position="103"/>
        <end position="128"/>
    </location>
</feature>
<organism evidence="10 11">
    <name type="scientific">Photobacterium pectinilyticum</name>
    <dbReference type="NCBI Taxonomy" id="2906793"/>
    <lineage>
        <taxon>Bacteria</taxon>
        <taxon>Pseudomonadati</taxon>
        <taxon>Pseudomonadota</taxon>
        <taxon>Gammaproteobacteria</taxon>
        <taxon>Vibrionales</taxon>
        <taxon>Vibrionaceae</taxon>
        <taxon>Photobacterium</taxon>
    </lineage>
</organism>
<feature type="transmembrane region" description="Helical" evidence="8">
    <location>
        <begin position="421"/>
        <end position="447"/>
    </location>
</feature>
<feature type="transmembrane region" description="Helical" evidence="8">
    <location>
        <begin position="148"/>
        <end position="170"/>
    </location>
</feature>
<dbReference type="PROSITE" id="PS50928">
    <property type="entry name" value="ABC_TM1"/>
    <property type="match status" value="2"/>
</dbReference>
<feature type="transmembrane region" description="Helical" evidence="8">
    <location>
        <begin position="394"/>
        <end position="415"/>
    </location>
</feature>
<evidence type="ECO:0000256" key="3">
    <source>
        <dbReference type="ARBA" id="ARBA00022475"/>
    </source>
</evidence>
<protein>
    <submittedName>
        <fullName evidence="10">Iron ABC transporter permease</fullName>
    </submittedName>
</protein>
<proteinExistence type="inferred from homology"/>
<dbReference type="PANTHER" id="PTHR43357">
    <property type="entry name" value="INNER MEMBRANE ABC TRANSPORTER PERMEASE PROTEIN YDCV"/>
    <property type="match status" value="1"/>
</dbReference>
<keyword evidence="4" id="KW-0997">Cell inner membrane</keyword>
<feature type="domain" description="ABC transmembrane type-1" evidence="9">
    <location>
        <begin position="356"/>
        <end position="554"/>
    </location>
</feature>
<accession>A0ABT1MVW3</accession>
<feature type="transmembrane region" description="Helical" evidence="8">
    <location>
        <begin position="302"/>
        <end position="324"/>
    </location>
</feature>
<feature type="transmembrane region" description="Helical" evidence="8">
    <location>
        <begin position="476"/>
        <end position="496"/>
    </location>
</feature>
<evidence type="ECO:0000256" key="1">
    <source>
        <dbReference type="ARBA" id="ARBA00004429"/>
    </source>
</evidence>
<dbReference type="Pfam" id="PF00528">
    <property type="entry name" value="BPD_transp_1"/>
    <property type="match status" value="2"/>
</dbReference>
<evidence type="ECO:0000256" key="5">
    <source>
        <dbReference type="ARBA" id="ARBA00022692"/>
    </source>
</evidence>
<keyword evidence="2 8" id="KW-0813">Transport</keyword>
<dbReference type="CDD" id="cd06261">
    <property type="entry name" value="TM_PBP2"/>
    <property type="match status" value="2"/>
</dbReference>
<feature type="domain" description="ABC transmembrane type-1" evidence="9">
    <location>
        <begin position="63"/>
        <end position="267"/>
    </location>
</feature>
<name>A0ABT1MVW3_9GAMM</name>
<comment type="caution">
    <text evidence="10">The sequence shown here is derived from an EMBL/GenBank/DDBJ whole genome shotgun (WGS) entry which is preliminary data.</text>
</comment>
<keyword evidence="11" id="KW-1185">Reference proteome</keyword>
<keyword evidence="7 8" id="KW-0472">Membrane</keyword>
<feature type="transmembrane region" description="Helical" evidence="8">
    <location>
        <begin position="191"/>
        <end position="213"/>
    </location>
</feature>
<evidence type="ECO:0000256" key="4">
    <source>
        <dbReference type="ARBA" id="ARBA00022519"/>
    </source>
</evidence>
<dbReference type="InterPro" id="IPR000515">
    <property type="entry name" value="MetI-like"/>
</dbReference>
<comment type="similarity">
    <text evidence="8">Belongs to the binding-protein-dependent transport system permease family.</text>
</comment>
<evidence type="ECO:0000259" key="9">
    <source>
        <dbReference type="PROSITE" id="PS50928"/>
    </source>
</evidence>
<evidence type="ECO:0000313" key="10">
    <source>
        <dbReference type="EMBL" id="MCQ1056633.1"/>
    </source>
</evidence>
<keyword evidence="3" id="KW-1003">Cell membrane</keyword>
<feature type="transmembrane region" description="Helical" evidence="8">
    <location>
        <begin position="69"/>
        <end position="91"/>
    </location>
</feature>
<dbReference type="PANTHER" id="PTHR43357:SF4">
    <property type="entry name" value="INNER MEMBRANE ABC TRANSPORTER PERMEASE PROTEIN YDCV"/>
    <property type="match status" value="1"/>
</dbReference>
<feature type="transmembrane region" description="Helical" evidence="8">
    <location>
        <begin position="248"/>
        <end position="267"/>
    </location>
</feature>
<dbReference type="EMBL" id="JANEYT010000001">
    <property type="protein sequence ID" value="MCQ1056633.1"/>
    <property type="molecule type" value="Genomic_DNA"/>
</dbReference>
<reference evidence="10 11" key="1">
    <citation type="submission" date="2022-07" db="EMBL/GenBank/DDBJ databases">
        <title>Photobacterium pectinilyticum sp. nov., a marine bacterium isolated from surface seawater of Qingdao offshore.</title>
        <authorList>
            <person name="Wang X."/>
        </authorList>
    </citation>
    <scope>NUCLEOTIDE SEQUENCE [LARGE SCALE GENOMIC DNA]</scope>
    <source>
        <strain evidence="10 11">ZSDE20</strain>
    </source>
</reference>
<dbReference type="InterPro" id="IPR035906">
    <property type="entry name" value="MetI-like_sf"/>
</dbReference>
<evidence type="ECO:0000256" key="7">
    <source>
        <dbReference type="ARBA" id="ARBA00023136"/>
    </source>
</evidence>
<comment type="subcellular location">
    <subcellularLocation>
        <location evidence="1">Cell inner membrane</location>
        <topology evidence="1">Multi-pass membrane protein</topology>
    </subcellularLocation>
    <subcellularLocation>
        <location evidence="8">Cell membrane</location>
        <topology evidence="8">Multi-pass membrane protein</topology>
    </subcellularLocation>
</comment>
<keyword evidence="5 8" id="KW-0812">Transmembrane</keyword>
<evidence type="ECO:0000256" key="2">
    <source>
        <dbReference type="ARBA" id="ARBA00022448"/>
    </source>
</evidence>
<sequence>MMSDKQARKLSLWLLSACIVWVLSALLIYPVYEIFSTSFYKNGEFSTSALMRLWNSKRVNDSVINTLRISLYTIITVNIVGIFQVAVIDFFKVRGATILKFAFMTPLIYSSVALVTGYNFIYSSTGIITKLLVDVFPDMNRHWFRGEYAVLFVHTFSMTTMHILFLRAAIKKIDFSVVQAARSLGMGVIPTFIKIVLPVLSPTLFAVTLLTLLSSLSSFAAPEILGGKDFHMVNSIILLLSQIGRADMAALLALLLGLVSLVLLVLMRRIEDKGTYYSISKTTERLQKVEIPSKIANITVHIIAYTLFIVYIAPVALVIIFSFAPSESILTETFPTRFTLENYKTVLSGGHAFKPFLNSVNLSSISTLAGLIFAVICTNLIHKYKNVFAKGLEYILYLPWFMPSTMIAIGFIVAYDAPKALIFGNVLVGSYWILPIAMTISGLPFMVRMLGAGLRSMDPNLDDAAKSLGASPLYSFFKVTLPLMAPVIILVGALSFKSSLSDYNLSVMLYNVDNLPLGIALMNATTAVGDEQTAISLVYIVLMMIIASIITFLANHYGMDKNKH</sequence>
<dbReference type="Gene3D" id="1.10.3720.10">
    <property type="entry name" value="MetI-like"/>
    <property type="match status" value="2"/>
</dbReference>
<keyword evidence="6 8" id="KW-1133">Transmembrane helix</keyword>
<dbReference type="RefSeq" id="WP_255040221.1">
    <property type="nucleotide sequence ID" value="NZ_JANEYT010000001.1"/>
</dbReference>
<dbReference type="Proteomes" id="UP001524460">
    <property type="component" value="Unassembled WGS sequence"/>
</dbReference>
<dbReference type="SUPFAM" id="SSF161098">
    <property type="entry name" value="MetI-like"/>
    <property type="match status" value="2"/>
</dbReference>
<gene>
    <name evidence="10" type="ORF">NHN17_00955</name>
</gene>
<feature type="transmembrane region" description="Helical" evidence="8">
    <location>
        <begin position="534"/>
        <end position="554"/>
    </location>
</feature>
<evidence type="ECO:0000256" key="8">
    <source>
        <dbReference type="RuleBase" id="RU363032"/>
    </source>
</evidence>
<feature type="transmembrane region" description="Helical" evidence="8">
    <location>
        <begin position="362"/>
        <end position="382"/>
    </location>
</feature>